<protein>
    <recommendedName>
        <fullName evidence="3">Alpha/beta hydrolase fold-3 domain-containing protein</fullName>
    </recommendedName>
</protein>
<keyword evidence="7" id="KW-1185">Reference proteome</keyword>
<organism evidence="4 6">
    <name type="scientific">Venturia inaequalis</name>
    <name type="common">Apple scab fungus</name>
    <dbReference type="NCBI Taxonomy" id="5025"/>
    <lineage>
        <taxon>Eukaryota</taxon>
        <taxon>Fungi</taxon>
        <taxon>Dikarya</taxon>
        <taxon>Ascomycota</taxon>
        <taxon>Pezizomycotina</taxon>
        <taxon>Dothideomycetes</taxon>
        <taxon>Pleosporomycetidae</taxon>
        <taxon>Venturiales</taxon>
        <taxon>Venturiaceae</taxon>
        <taxon>Venturia</taxon>
    </lineage>
</organism>
<keyword evidence="2" id="KW-1133">Transmembrane helix</keyword>
<dbReference type="Pfam" id="PF07859">
    <property type="entry name" value="Abhydrolase_3"/>
    <property type="match status" value="1"/>
</dbReference>
<dbReference type="SUPFAM" id="SSF53474">
    <property type="entry name" value="alpha/beta-Hydrolases"/>
    <property type="match status" value="1"/>
</dbReference>
<evidence type="ECO:0000313" key="6">
    <source>
        <dbReference type="Proteomes" id="UP000447873"/>
    </source>
</evidence>
<dbReference type="EMBL" id="WNWR01000188">
    <property type="protein sequence ID" value="KAE9989413.1"/>
    <property type="molecule type" value="Genomic_DNA"/>
</dbReference>
<evidence type="ECO:0000256" key="2">
    <source>
        <dbReference type="SAM" id="Phobius"/>
    </source>
</evidence>
<sequence length="421" mass="47431">MILGQISLIDCIVFLIFLTPQLIIHVGLFTTSIWVIQALPFLAVILPYKFIQERFFTDKKQQIPFVQKATPFQDVVIRCVRYAFANMPAHIGRVFFSKQVTLPFLRFRMLRHGYIRSPLPWKEVKTKDDLRNYLQLNDLDLKVGEWHADAAVQSPNQEQFQGIWIAEHDSKPDIVIYYCHGGGFSMGSSYFYMEFLLAFVTLLKVVGFKNPALFSLEYTLVPDAVYPTQVNEAIAGYKHVLSTVDNDASKICVGGDSAGATLILSLLLHLSEHRDRKAPLPGFAVMISPWVTILSENNRNTRSDYLDADSLRLYGSQYIGTKAAYDDPMVSPGCCTDKHRWAKASPSQGMLFSFGSEEVLGPETKALIGTLRDADVEVDVFEQTGFIHAWPVASLYLGDTTNARLHGLREITDTLSDRMRG</sequence>
<dbReference type="InterPro" id="IPR029058">
    <property type="entry name" value="AB_hydrolase_fold"/>
</dbReference>
<comment type="caution">
    <text evidence="4">The sequence shown here is derived from an EMBL/GenBank/DDBJ whole genome shotgun (WGS) entry which is preliminary data.</text>
</comment>
<dbReference type="InterPro" id="IPR050300">
    <property type="entry name" value="GDXG_lipolytic_enzyme"/>
</dbReference>
<proteinExistence type="predicted"/>
<dbReference type="GO" id="GO:0016787">
    <property type="term" value="F:hydrolase activity"/>
    <property type="evidence" value="ECO:0007669"/>
    <property type="project" value="UniProtKB-KW"/>
</dbReference>
<dbReference type="InterPro" id="IPR013094">
    <property type="entry name" value="AB_hydrolase_3"/>
</dbReference>
<keyword evidence="1" id="KW-0378">Hydrolase</keyword>
<evidence type="ECO:0000256" key="1">
    <source>
        <dbReference type="ARBA" id="ARBA00022801"/>
    </source>
</evidence>
<dbReference type="PANTHER" id="PTHR48081">
    <property type="entry name" value="AB HYDROLASE SUPERFAMILY PROTEIN C4A8.06C"/>
    <property type="match status" value="1"/>
</dbReference>
<evidence type="ECO:0000313" key="7">
    <source>
        <dbReference type="Proteomes" id="UP000490939"/>
    </source>
</evidence>
<dbReference type="AlphaFoldDB" id="A0A8H3U6J8"/>
<dbReference type="Gene3D" id="3.40.50.1820">
    <property type="entry name" value="alpha/beta hydrolase"/>
    <property type="match status" value="1"/>
</dbReference>
<name>A0A8H3U6J8_VENIN</name>
<keyword evidence="2" id="KW-0472">Membrane</keyword>
<dbReference type="EMBL" id="WNWS01000737">
    <property type="protein sequence ID" value="KAE9964087.1"/>
    <property type="molecule type" value="Genomic_DNA"/>
</dbReference>
<reference evidence="4 6" key="1">
    <citation type="submission" date="2018-12" db="EMBL/GenBank/DDBJ databases">
        <title>Venturia inaequalis Genome Resource.</title>
        <authorList>
            <person name="Lichtner F.J."/>
        </authorList>
    </citation>
    <scope>NUCLEOTIDE SEQUENCE [LARGE SCALE GENOMIC DNA]</scope>
    <source>
        <strain evidence="4 6">120213</strain>
        <strain evidence="5 7">DMI_063113</strain>
    </source>
</reference>
<evidence type="ECO:0000313" key="5">
    <source>
        <dbReference type="EMBL" id="KAE9989413.1"/>
    </source>
</evidence>
<evidence type="ECO:0000313" key="4">
    <source>
        <dbReference type="EMBL" id="KAE9964087.1"/>
    </source>
</evidence>
<accession>A0A8H3U6J8</accession>
<feature type="domain" description="Alpha/beta hydrolase fold-3" evidence="3">
    <location>
        <begin position="177"/>
        <end position="390"/>
    </location>
</feature>
<keyword evidence="2" id="KW-0812">Transmembrane</keyword>
<dbReference type="PANTHER" id="PTHR48081:SF2">
    <property type="entry name" value="ALPHA_BETA-HYDROLASE"/>
    <property type="match status" value="1"/>
</dbReference>
<feature type="transmembrane region" description="Helical" evidence="2">
    <location>
        <begin position="7"/>
        <end position="28"/>
    </location>
</feature>
<dbReference type="Proteomes" id="UP000447873">
    <property type="component" value="Unassembled WGS sequence"/>
</dbReference>
<dbReference type="Proteomes" id="UP000490939">
    <property type="component" value="Unassembled WGS sequence"/>
</dbReference>
<evidence type="ECO:0000259" key="3">
    <source>
        <dbReference type="Pfam" id="PF07859"/>
    </source>
</evidence>
<gene>
    <name evidence="5" type="ORF">EG327_002721</name>
    <name evidence="4" type="ORF">EG328_010789</name>
</gene>